<feature type="transmembrane region" description="Helical" evidence="1">
    <location>
        <begin position="250"/>
        <end position="270"/>
    </location>
</feature>
<evidence type="ECO:0000259" key="2">
    <source>
        <dbReference type="Pfam" id="PF19053"/>
    </source>
</evidence>
<protein>
    <recommendedName>
        <fullName evidence="2">EccD-like transmembrane domain-containing protein</fullName>
    </recommendedName>
</protein>
<dbReference type="InterPro" id="IPR024962">
    <property type="entry name" value="YukD-like"/>
</dbReference>
<dbReference type="Proteomes" id="UP000262621">
    <property type="component" value="Unassembled WGS sequence"/>
</dbReference>
<evidence type="ECO:0000313" key="3">
    <source>
        <dbReference type="EMBL" id="RFS44328.1"/>
    </source>
</evidence>
<accession>A0A372FUE0</accession>
<feature type="transmembrane region" description="Helical" evidence="1">
    <location>
        <begin position="428"/>
        <end position="448"/>
    </location>
</feature>
<dbReference type="InterPro" id="IPR044049">
    <property type="entry name" value="EccD_transm"/>
</dbReference>
<gene>
    <name evidence="3" type="ORF">D0Q02_22925</name>
</gene>
<name>A0A372FUE0_9ACTN</name>
<feature type="domain" description="EccD-like transmembrane" evidence="2">
    <location>
        <begin position="119"/>
        <end position="451"/>
    </location>
</feature>
<evidence type="ECO:0000313" key="4">
    <source>
        <dbReference type="Proteomes" id="UP000262621"/>
    </source>
</evidence>
<feature type="transmembrane region" description="Helical" evidence="1">
    <location>
        <begin position="301"/>
        <end position="321"/>
    </location>
</feature>
<keyword evidence="1" id="KW-0472">Membrane</keyword>
<sequence length="459" mass="47263">MSGERSRITVVGTRRRLDVSVPSGAPVGEYSARLAEMCGQDRADVLPPAWSLAPAGHPPLPLDATLLDVGVVDGQVLYLRDAAQEPNDAPLVEEIEELVADETHRHRQQRLRGGTIVLSLGLLWTTVAAITAGLRFEGGAGTAAGLVLAGLGVLAGAWSLTQHREVVPDWLRMAVALTSVPCLAAAGMLVTRVLGVTAYRWDGAVFGACLAALMALVVIPTAALVVVQLHLTVGLALVSLIRALDTDRAGAAAMVTVTAMGIIAVARRIAATVASWGQRRPPDQTAALPVTVGLVDRSHRLLSVVLVGPALALAAALPVLAWNGGGWAVALTAVASIALMARCRLVAFSAELLLLGTAALVGCFSLILAVVGMLGAGPGATLVVLVLAGLGVAGAGVALSLLRPSTPEPPRDGPMVHPSARRRSRAEVFGVITSLLMVPLALGVLGAFRHMVEVGRSIF</sequence>
<dbReference type="AlphaFoldDB" id="A0A372FUE0"/>
<evidence type="ECO:0000256" key="1">
    <source>
        <dbReference type="SAM" id="Phobius"/>
    </source>
</evidence>
<reference evidence="3 4" key="1">
    <citation type="submission" date="2018-08" db="EMBL/GenBank/DDBJ databases">
        <title>Verrucosispora craniellae sp. nov., isolated from a marine sponge in the South China Sea.</title>
        <authorList>
            <person name="Li L."/>
            <person name="Lin H.W."/>
        </authorList>
    </citation>
    <scope>NUCLEOTIDE SEQUENCE [LARGE SCALE GENOMIC DNA]</scope>
    <source>
        <strain evidence="3 4">LHW63014</strain>
    </source>
</reference>
<dbReference type="RefSeq" id="WP_117230081.1">
    <property type="nucleotide sequence ID" value="NZ_CP061725.1"/>
</dbReference>
<feature type="transmembrane region" description="Helical" evidence="1">
    <location>
        <begin position="173"/>
        <end position="195"/>
    </location>
</feature>
<feature type="transmembrane region" description="Helical" evidence="1">
    <location>
        <begin position="327"/>
        <end position="345"/>
    </location>
</feature>
<dbReference type="OrthoDB" id="3326149at2"/>
<proteinExistence type="predicted"/>
<dbReference type="EMBL" id="QVFU01000032">
    <property type="protein sequence ID" value="RFS44328.1"/>
    <property type="molecule type" value="Genomic_DNA"/>
</dbReference>
<dbReference type="Pfam" id="PF08817">
    <property type="entry name" value="YukD"/>
    <property type="match status" value="1"/>
</dbReference>
<keyword evidence="1" id="KW-1133">Transmembrane helix</keyword>
<comment type="caution">
    <text evidence="3">The sequence shown here is derived from an EMBL/GenBank/DDBJ whole genome shotgun (WGS) entry which is preliminary data.</text>
</comment>
<feature type="transmembrane region" description="Helical" evidence="1">
    <location>
        <begin position="380"/>
        <end position="402"/>
    </location>
</feature>
<dbReference type="Pfam" id="PF19053">
    <property type="entry name" value="EccD"/>
    <property type="match status" value="1"/>
</dbReference>
<keyword evidence="4" id="KW-1185">Reference proteome</keyword>
<feature type="transmembrane region" description="Helical" evidence="1">
    <location>
        <begin position="352"/>
        <end position="374"/>
    </location>
</feature>
<organism evidence="3 4">
    <name type="scientific">Micromonospora craniellae</name>
    <dbReference type="NCBI Taxonomy" id="2294034"/>
    <lineage>
        <taxon>Bacteria</taxon>
        <taxon>Bacillati</taxon>
        <taxon>Actinomycetota</taxon>
        <taxon>Actinomycetes</taxon>
        <taxon>Micromonosporales</taxon>
        <taxon>Micromonosporaceae</taxon>
        <taxon>Micromonospora</taxon>
    </lineage>
</organism>
<feature type="transmembrane region" description="Helical" evidence="1">
    <location>
        <begin position="115"/>
        <end position="134"/>
    </location>
</feature>
<dbReference type="Gene3D" id="3.10.20.90">
    <property type="entry name" value="Phosphatidylinositol 3-kinase Catalytic Subunit, Chain A, domain 1"/>
    <property type="match status" value="1"/>
</dbReference>
<feature type="transmembrane region" description="Helical" evidence="1">
    <location>
        <begin position="201"/>
        <end position="219"/>
    </location>
</feature>
<keyword evidence="1" id="KW-0812">Transmembrane</keyword>